<dbReference type="RefSeq" id="WP_068360315.1">
    <property type="nucleotide sequence ID" value="NZ_FOJN01000004.1"/>
</dbReference>
<keyword evidence="4" id="KW-0812">Transmembrane</keyword>
<evidence type="ECO:0000256" key="2">
    <source>
        <dbReference type="ARBA" id="ARBA00022777"/>
    </source>
</evidence>
<feature type="transmembrane region" description="Helical" evidence="4">
    <location>
        <begin position="48"/>
        <end position="70"/>
    </location>
</feature>
<dbReference type="AlphaFoldDB" id="A0A1I0T562"/>
<dbReference type="InterPro" id="IPR003594">
    <property type="entry name" value="HATPase_dom"/>
</dbReference>
<evidence type="ECO:0000259" key="6">
    <source>
        <dbReference type="Pfam" id="PF19354"/>
    </source>
</evidence>
<evidence type="ECO:0000256" key="3">
    <source>
        <dbReference type="ARBA" id="ARBA00023012"/>
    </source>
</evidence>
<feature type="transmembrane region" description="Helical" evidence="4">
    <location>
        <begin position="76"/>
        <end position="98"/>
    </location>
</feature>
<dbReference type="SUPFAM" id="SSF55874">
    <property type="entry name" value="ATPase domain of HSP90 chaperone/DNA topoisomerase II/histidine kinase"/>
    <property type="match status" value="1"/>
</dbReference>
<evidence type="ECO:0000259" key="5">
    <source>
        <dbReference type="Pfam" id="PF02518"/>
    </source>
</evidence>
<evidence type="ECO:0000256" key="4">
    <source>
        <dbReference type="SAM" id="Phobius"/>
    </source>
</evidence>
<dbReference type="Proteomes" id="UP000182054">
    <property type="component" value="Unassembled WGS sequence"/>
</dbReference>
<accession>A0A1I0T562</accession>
<reference evidence="7 8" key="1">
    <citation type="submission" date="2016-10" db="EMBL/GenBank/DDBJ databases">
        <authorList>
            <person name="de Groot N.N."/>
        </authorList>
    </citation>
    <scope>NUCLEOTIDE SEQUENCE [LARGE SCALE GENOMIC DNA]</scope>
    <source>
        <strain evidence="7 8">DSM 44908</strain>
    </source>
</reference>
<keyword evidence="4" id="KW-1133">Transmembrane helix</keyword>
<keyword evidence="2 7" id="KW-0418">Kinase</keyword>
<keyword evidence="3" id="KW-0902">Two-component regulatory system</keyword>
<feature type="domain" description="Histidine kinase/HSP90-like ATPase" evidence="5">
    <location>
        <begin position="289"/>
        <end position="378"/>
    </location>
</feature>
<dbReference type="GO" id="GO:0016301">
    <property type="term" value="F:kinase activity"/>
    <property type="evidence" value="ECO:0007669"/>
    <property type="project" value="UniProtKB-KW"/>
</dbReference>
<dbReference type="InterPro" id="IPR045975">
    <property type="entry name" value="DUF5931"/>
</dbReference>
<proteinExistence type="predicted"/>
<dbReference type="EMBL" id="FOJN01000004">
    <property type="protein sequence ID" value="SFA46753.1"/>
    <property type="molecule type" value="Genomic_DNA"/>
</dbReference>
<protein>
    <submittedName>
        <fullName evidence="7">Signal transduction histidine kinase</fullName>
    </submittedName>
</protein>
<dbReference type="GeneID" id="85485256"/>
<evidence type="ECO:0000313" key="8">
    <source>
        <dbReference type="Proteomes" id="UP000182054"/>
    </source>
</evidence>
<feature type="transmembrane region" description="Helical" evidence="4">
    <location>
        <begin position="110"/>
        <end position="143"/>
    </location>
</feature>
<evidence type="ECO:0000256" key="1">
    <source>
        <dbReference type="ARBA" id="ARBA00022679"/>
    </source>
</evidence>
<dbReference type="Pfam" id="PF02518">
    <property type="entry name" value="HATPase_c"/>
    <property type="match status" value="1"/>
</dbReference>
<dbReference type="InterPro" id="IPR036890">
    <property type="entry name" value="HATPase_C_sf"/>
</dbReference>
<keyword evidence="4" id="KW-0472">Membrane</keyword>
<dbReference type="PANTHER" id="PTHR24421:SF61">
    <property type="entry name" value="OXYGEN SENSOR HISTIDINE KINASE NREB"/>
    <property type="match status" value="1"/>
</dbReference>
<dbReference type="OrthoDB" id="5181554at2"/>
<sequence length="380" mass="38845">MRSTATPTTDPSGADAPLWRAAAAFRLLTVIYAVGFHLVVYQQYDATLVSHVLVAVVVLWSGVSVVAAVTPAVRPAIVVADQVVTLGLIVSTVTVAGPDWRRDHQVLPTTIWVAGAVVAAALLGGPRIGVASALTMTVAIALVRGTLDADLWRDSTGPILVSVGLALGLAARIARSARARLDEAVALAAATAERERLAREVHDGVLQVLALVNRRGRELGGPAAELGTLAAEQERALRDLLSGSVSRVTGDGSRTDLTADVRAAVGPTVTVAAPSDPVTVTADVGREVVAAVVAAVDNAHRHAPGAAVYVSIEDDAGTVVVGVRDDGPGVDPARLAAARTEGRLGVAASIVGRLDAIGGRAEMISAPGEGTEWELTVPNP</sequence>
<dbReference type="NCBIfam" id="NF047322">
    <property type="entry name" value="HK_morpho_MacS"/>
    <property type="match status" value="1"/>
</dbReference>
<dbReference type="Gene3D" id="3.30.565.10">
    <property type="entry name" value="Histidine kinase-like ATPase, C-terminal domain"/>
    <property type="match status" value="1"/>
</dbReference>
<keyword evidence="1" id="KW-0808">Transferase</keyword>
<dbReference type="Pfam" id="PF19354">
    <property type="entry name" value="DUF5931"/>
    <property type="match status" value="1"/>
</dbReference>
<feature type="domain" description="DUF5931" evidence="6">
    <location>
        <begin position="15"/>
        <end position="178"/>
    </location>
</feature>
<organism evidence="7 8">
    <name type="scientific">Rhodococcoides kroppenstedtii</name>
    <dbReference type="NCBI Taxonomy" id="293050"/>
    <lineage>
        <taxon>Bacteria</taxon>
        <taxon>Bacillati</taxon>
        <taxon>Actinomycetota</taxon>
        <taxon>Actinomycetes</taxon>
        <taxon>Mycobacteriales</taxon>
        <taxon>Nocardiaceae</taxon>
        <taxon>Rhodococcoides</taxon>
    </lineage>
</organism>
<evidence type="ECO:0000313" key="7">
    <source>
        <dbReference type="EMBL" id="SFA46753.1"/>
    </source>
</evidence>
<name>A0A1I0T562_9NOCA</name>
<dbReference type="GO" id="GO:0000160">
    <property type="term" value="P:phosphorelay signal transduction system"/>
    <property type="evidence" value="ECO:0007669"/>
    <property type="project" value="UniProtKB-KW"/>
</dbReference>
<dbReference type="InterPro" id="IPR050482">
    <property type="entry name" value="Sensor_HK_TwoCompSys"/>
</dbReference>
<feature type="transmembrane region" description="Helical" evidence="4">
    <location>
        <begin position="20"/>
        <end position="41"/>
    </location>
</feature>
<gene>
    <name evidence="7" type="ORF">SAMN05444374_104100</name>
</gene>
<dbReference type="PANTHER" id="PTHR24421">
    <property type="entry name" value="NITRATE/NITRITE SENSOR PROTEIN NARX-RELATED"/>
    <property type="match status" value="1"/>
</dbReference>